<evidence type="ECO:0000313" key="1">
    <source>
        <dbReference type="EMBL" id="MFB9952181.1"/>
    </source>
</evidence>
<comment type="caution">
    <text evidence="1">The sequence shown here is derived from an EMBL/GenBank/DDBJ whole genome shotgun (WGS) entry which is preliminary data.</text>
</comment>
<dbReference type="EMBL" id="JBHMAA010000032">
    <property type="protein sequence ID" value="MFB9952181.1"/>
    <property type="molecule type" value="Genomic_DNA"/>
</dbReference>
<name>A0ABV6ANI9_9HYPH</name>
<proteinExistence type="predicted"/>
<dbReference type="RefSeq" id="WP_377264996.1">
    <property type="nucleotide sequence ID" value="NZ_JBHMAA010000032.1"/>
</dbReference>
<protein>
    <submittedName>
        <fullName evidence="1">Uncharacterized protein</fullName>
    </submittedName>
</protein>
<organism evidence="1 2">
    <name type="scientific">Rhizobium puerariae</name>
    <dbReference type="NCBI Taxonomy" id="1585791"/>
    <lineage>
        <taxon>Bacteria</taxon>
        <taxon>Pseudomonadati</taxon>
        <taxon>Pseudomonadota</taxon>
        <taxon>Alphaproteobacteria</taxon>
        <taxon>Hyphomicrobiales</taxon>
        <taxon>Rhizobiaceae</taxon>
        <taxon>Rhizobium/Agrobacterium group</taxon>
        <taxon>Rhizobium</taxon>
    </lineage>
</organism>
<reference evidence="1 2" key="1">
    <citation type="submission" date="2024-09" db="EMBL/GenBank/DDBJ databases">
        <authorList>
            <person name="Sun Q."/>
            <person name="Mori K."/>
        </authorList>
    </citation>
    <scope>NUCLEOTIDE SEQUENCE [LARGE SCALE GENOMIC DNA]</scope>
    <source>
        <strain evidence="1 2">TBRC 4938</strain>
    </source>
</reference>
<gene>
    <name evidence="1" type="ORF">ACFFP0_25335</name>
</gene>
<sequence length="72" mass="7866">MTIEIDVIRIALEVAGRVANGSIAIDEIGEEVTALIDTDGLDQDQHETITTLVTSFWLFARNVRIGMASPDH</sequence>
<keyword evidence="2" id="KW-1185">Reference proteome</keyword>
<dbReference type="Proteomes" id="UP001589692">
    <property type="component" value="Unassembled WGS sequence"/>
</dbReference>
<accession>A0ABV6ANI9</accession>
<evidence type="ECO:0000313" key="2">
    <source>
        <dbReference type="Proteomes" id="UP001589692"/>
    </source>
</evidence>